<dbReference type="RefSeq" id="WP_242334409.1">
    <property type="nucleotide sequence ID" value="NZ_CP071872.1"/>
</dbReference>
<evidence type="ECO:0000313" key="2">
    <source>
        <dbReference type="EMBL" id="UNM14537.1"/>
    </source>
</evidence>
<feature type="compositionally biased region" description="Polar residues" evidence="1">
    <location>
        <begin position="12"/>
        <end position="30"/>
    </location>
</feature>
<protein>
    <submittedName>
        <fullName evidence="2">Uncharacterized protein</fullName>
    </submittedName>
</protein>
<dbReference type="EMBL" id="CP071872">
    <property type="protein sequence ID" value="UNM14537.1"/>
    <property type="molecule type" value="Genomic_DNA"/>
</dbReference>
<evidence type="ECO:0000256" key="1">
    <source>
        <dbReference type="SAM" id="MobiDB-lite"/>
    </source>
</evidence>
<proteinExistence type="predicted"/>
<feature type="region of interest" description="Disordered" evidence="1">
    <location>
        <begin position="1"/>
        <end position="57"/>
    </location>
</feature>
<name>A0ABY3WPK6_9ACTN</name>
<sequence length="57" mass="6327">MAKNKNRDRKIQTGSTAERSAQGARTSSMEAQVEQRDTRVNPAGTSHKGRSKRFGHN</sequence>
<keyword evidence="3" id="KW-1185">Reference proteome</keyword>
<accession>A0ABY3WPK6</accession>
<organism evidence="2 3">
    <name type="scientific">Streptomyces formicae</name>
    <dbReference type="NCBI Taxonomy" id="1616117"/>
    <lineage>
        <taxon>Bacteria</taxon>
        <taxon>Bacillati</taxon>
        <taxon>Actinomycetota</taxon>
        <taxon>Actinomycetes</taxon>
        <taxon>Kitasatosporales</taxon>
        <taxon>Streptomycetaceae</taxon>
        <taxon>Streptomyces</taxon>
    </lineage>
</organism>
<dbReference type="Proteomes" id="UP000828924">
    <property type="component" value="Chromosome"/>
</dbReference>
<evidence type="ECO:0000313" key="3">
    <source>
        <dbReference type="Proteomes" id="UP000828924"/>
    </source>
</evidence>
<reference evidence="2 3" key="1">
    <citation type="submission" date="2021-03" db="EMBL/GenBank/DDBJ databases">
        <title>Complete genome of Streptomyces formicae strain 1H-GS9 (DSM 100524).</title>
        <authorList>
            <person name="Atanasov K.E."/>
            <person name="Altabella T."/>
            <person name="Ferrer A."/>
        </authorList>
    </citation>
    <scope>NUCLEOTIDE SEQUENCE [LARGE SCALE GENOMIC DNA]</scope>
    <source>
        <strain evidence="2 3">1H-GS9</strain>
    </source>
</reference>
<gene>
    <name evidence="2" type="ORF">J4032_26480</name>
</gene>
<feature type="compositionally biased region" description="Basic residues" evidence="1">
    <location>
        <begin position="47"/>
        <end position="57"/>
    </location>
</feature>